<evidence type="ECO:0000313" key="1">
    <source>
        <dbReference type="EMBL" id="KAL3569879.1"/>
    </source>
</evidence>
<evidence type="ECO:0000313" key="2">
    <source>
        <dbReference type="Proteomes" id="UP000309997"/>
    </source>
</evidence>
<protein>
    <submittedName>
        <fullName evidence="1">Uncharacterized protein</fullName>
    </submittedName>
</protein>
<dbReference type="Proteomes" id="UP000309997">
    <property type="component" value="Unassembled WGS sequence"/>
</dbReference>
<keyword evidence="2" id="KW-1185">Reference proteome</keyword>
<comment type="caution">
    <text evidence="1">The sequence shown here is derived from an EMBL/GenBank/DDBJ whole genome shotgun (WGS) entry which is preliminary data.</text>
</comment>
<reference evidence="1 2" key="1">
    <citation type="journal article" date="2024" name="Plant Biotechnol. J.">
        <title>Genome and CRISPR/Cas9 system of a widespread forest tree (Populus alba) in the world.</title>
        <authorList>
            <person name="Liu Y.J."/>
            <person name="Jiang P.F."/>
            <person name="Han X.M."/>
            <person name="Li X.Y."/>
            <person name="Wang H.M."/>
            <person name="Wang Y.J."/>
            <person name="Wang X.X."/>
            <person name="Zeng Q.Y."/>
        </authorList>
    </citation>
    <scope>NUCLEOTIDE SEQUENCE [LARGE SCALE GENOMIC DNA]</scope>
    <source>
        <strain evidence="2">cv. PAL-ZL1</strain>
    </source>
</reference>
<organism evidence="1 2">
    <name type="scientific">Populus alba</name>
    <name type="common">White poplar</name>
    <dbReference type="NCBI Taxonomy" id="43335"/>
    <lineage>
        <taxon>Eukaryota</taxon>
        <taxon>Viridiplantae</taxon>
        <taxon>Streptophyta</taxon>
        <taxon>Embryophyta</taxon>
        <taxon>Tracheophyta</taxon>
        <taxon>Spermatophyta</taxon>
        <taxon>Magnoliopsida</taxon>
        <taxon>eudicotyledons</taxon>
        <taxon>Gunneridae</taxon>
        <taxon>Pentapetalae</taxon>
        <taxon>rosids</taxon>
        <taxon>fabids</taxon>
        <taxon>Malpighiales</taxon>
        <taxon>Salicaceae</taxon>
        <taxon>Saliceae</taxon>
        <taxon>Populus</taxon>
    </lineage>
</organism>
<accession>A0ACC4AUG1</accession>
<name>A0ACC4AUG1_POPAL</name>
<sequence length="396" mass="45278">MAGIVSEEAGVGRSTEGISSGQRCQSGEALAEWRSSEQVENETPSTSPPYWDTDDDDDGGPKPSELYGKYTWKIEKFPQINKRELRSNAFEVGGYKWYILIYPQGCDVRNHLSLFLCVANHDKLLPGWSHFAQFTIAVVNEDPKKSKYSDTLHRFWKKEYDWGWKKLMVLSKLPDGFLDAADTLIIKAQVQVIREKADRPFRCLDCMYRRELVRVYLTNVEQICRRFVEERWGKLGKLIEDKNRWSSPMRLHHTIDLWPSLTAFLSVLSFGGNYGIFYLYFCGLKALEGQSKSKKGRAKLLDAEEMPAPIVRVEKDMFVLVDDVLLLLDRAAIEPLPPKDKKGPQNRTKVGWGTGYHSLKFESFLNSVMLIGLLGALKHLSGDFGNFTNCFMCFVS</sequence>
<gene>
    <name evidence="1" type="ORF">D5086_029769</name>
</gene>
<proteinExistence type="predicted"/>
<dbReference type="EMBL" id="RCHU02000016">
    <property type="protein sequence ID" value="KAL3569879.1"/>
    <property type="molecule type" value="Genomic_DNA"/>
</dbReference>